<reference evidence="2 3" key="1">
    <citation type="journal article" date="2023" name="Plants (Basel)">
        <title>Bridging the Gap: Combining Genomics and Transcriptomics Approaches to Understand Stylosanthes scabra, an Orphan Legume from the Brazilian Caatinga.</title>
        <authorList>
            <person name="Ferreira-Neto J.R.C."/>
            <person name="da Silva M.D."/>
            <person name="Binneck E."/>
            <person name="de Melo N.F."/>
            <person name="da Silva R.H."/>
            <person name="de Melo A.L.T.M."/>
            <person name="Pandolfi V."/>
            <person name="Bustamante F.O."/>
            <person name="Brasileiro-Vidal A.C."/>
            <person name="Benko-Iseppon A.M."/>
        </authorList>
    </citation>
    <scope>NUCLEOTIDE SEQUENCE [LARGE SCALE GENOMIC DNA]</scope>
    <source>
        <tissue evidence="2">Leaves</tissue>
    </source>
</reference>
<feature type="compositionally biased region" description="Polar residues" evidence="1">
    <location>
        <begin position="120"/>
        <end position="130"/>
    </location>
</feature>
<accession>A0ABU6XY45</accession>
<dbReference type="Proteomes" id="UP001341840">
    <property type="component" value="Unassembled WGS sequence"/>
</dbReference>
<evidence type="ECO:0008006" key="4">
    <source>
        <dbReference type="Google" id="ProtNLM"/>
    </source>
</evidence>
<protein>
    <recommendedName>
        <fullName evidence="4">Velvet domain-containing protein</fullName>
    </recommendedName>
</protein>
<organism evidence="2 3">
    <name type="scientific">Stylosanthes scabra</name>
    <dbReference type="NCBI Taxonomy" id="79078"/>
    <lineage>
        <taxon>Eukaryota</taxon>
        <taxon>Viridiplantae</taxon>
        <taxon>Streptophyta</taxon>
        <taxon>Embryophyta</taxon>
        <taxon>Tracheophyta</taxon>
        <taxon>Spermatophyta</taxon>
        <taxon>Magnoliopsida</taxon>
        <taxon>eudicotyledons</taxon>
        <taxon>Gunneridae</taxon>
        <taxon>Pentapetalae</taxon>
        <taxon>rosids</taxon>
        <taxon>fabids</taxon>
        <taxon>Fabales</taxon>
        <taxon>Fabaceae</taxon>
        <taxon>Papilionoideae</taxon>
        <taxon>50 kb inversion clade</taxon>
        <taxon>dalbergioids sensu lato</taxon>
        <taxon>Dalbergieae</taxon>
        <taxon>Pterocarpus clade</taxon>
        <taxon>Stylosanthes</taxon>
    </lineage>
</organism>
<feature type="region of interest" description="Disordered" evidence="1">
    <location>
        <begin position="106"/>
        <end position="130"/>
    </location>
</feature>
<keyword evidence="3" id="KW-1185">Reference proteome</keyword>
<feature type="compositionally biased region" description="Low complexity" evidence="1">
    <location>
        <begin position="47"/>
        <end position="59"/>
    </location>
</feature>
<sequence>MPVAVANPFFYQKMQIKTDQNVSMMFSYHRGIGGVFEIELCVQLQDVGGSSSSSNNVDSGRGIDANEGTHMPPNRRAGSPSFRPYINQSVHAPSPAVAAFEDDVQPGMMESPDRDDYQPRGSTLTTVKMR</sequence>
<gene>
    <name evidence="2" type="ORF">PIB30_113670</name>
</gene>
<evidence type="ECO:0000313" key="3">
    <source>
        <dbReference type="Proteomes" id="UP001341840"/>
    </source>
</evidence>
<name>A0ABU6XY45_9FABA</name>
<evidence type="ECO:0000313" key="2">
    <source>
        <dbReference type="EMBL" id="MED6203252.1"/>
    </source>
</evidence>
<evidence type="ECO:0000256" key="1">
    <source>
        <dbReference type="SAM" id="MobiDB-lite"/>
    </source>
</evidence>
<comment type="caution">
    <text evidence="2">The sequence shown here is derived from an EMBL/GenBank/DDBJ whole genome shotgun (WGS) entry which is preliminary data.</text>
</comment>
<dbReference type="EMBL" id="JASCZI010220924">
    <property type="protein sequence ID" value="MED6203252.1"/>
    <property type="molecule type" value="Genomic_DNA"/>
</dbReference>
<proteinExistence type="predicted"/>
<feature type="region of interest" description="Disordered" evidence="1">
    <location>
        <begin position="47"/>
        <end position="88"/>
    </location>
</feature>
<feature type="non-terminal residue" evidence="2">
    <location>
        <position position="130"/>
    </location>
</feature>